<dbReference type="Proteomes" id="UP001445076">
    <property type="component" value="Unassembled WGS sequence"/>
</dbReference>
<feature type="transmembrane region" description="Helical" evidence="1">
    <location>
        <begin position="56"/>
        <end position="77"/>
    </location>
</feature>
<sequence>NSLRKSVVFCPTGLETSEFTERKIIYTNDLMSIFFSRIRSTTPLANSKSNEGSTRYACIGTTAMLAASSIVVAAAAATSCYTFHTIIRMVIKAIAMVFFGKTALKL</sequence>
<dbReference type="AlphaFoldDB" id="A0AAW0XLT0"/>
<keyword evidence="3" id="KW-1185">Reference proteome</keyword>
<evidence type="ECO:0000256" key="1">
    <source>
        <dbReference type="SAM" id="Phobius"/>
    </source>
</evidence>
<comment type="caution">
    <text evidence="2">The sequence shown here is derived from an EMBL/GenBank/DDBJ whole genome shotgun (WGS) entry which is preliminary data.</text>
</comment>
<gene>
    <name evidence="2" type="ORF">OTU49_002662</name>
</gene>
<evidence type="ECO:0000313" key="3">
    <source>
        <dbReference type="Proteomes" id="UP001445076"/>
    </source>
</evidence>
<keyword evidence="1" id="KW-0812">Transmembrane</keyword>
<name>A0AAW0XLT0_CHEQU</name>
<keyword evidence="1" id="KW-1133">Transmembrane helix</keyword>
<dbReference type="EMBL" id="JARKIK010000032">
    <property type="protein sequence ID" value="KAK8740701.1"/>
    <property type="molecule type" value="Genomic_DNA"/>
</dbReference>
<organism evidence="2 3">
    <name type="scientific">Cherax quadricarinatus</name>
    <name type="common">Australian red claw crayfish</name>
    <dbReference type="NCBI Taxonomy" id="27406"/>
    <lineage>
        <taxon>Eukaryota</taxon>
        <taxon>Metazoa</taxon>
        <taxon>Ecdysozoa</taxon>
        <taxon>Arthropoda</taxon>
        <taxon>Crustacea</taxon>
        <taxon>Multicrustacea</taxon>
        <taxon>Malacostraca</taxon>
        <taxon>Eumalacostraca</taxon>
        <taxon>Eucarida</taxon>
        <taxon>Decapoda</taxon>
        <taxon>Pleocyemata</taxon>
        <taxon>Astacidea</taxon>
        <taxon>Parastacoidea</taxon>
        <taxon>Parastacidae</taxon>
        <taxon>Cherax</taxon>
    </lineage>
</organism>
<evidence type="ECO:0000313" key="2">
    <source>
        <dbReference type="EMBL" id="KAK8740701.1"/>
    </source>
</evidence>
<reference evidence="2 3" key="1">
    <citation type="journal article" date="2024" name="BMC Genomics">
        <title>Genome assembly of redclaw crayfish (Cherax quadricarinatus) provides insights into its immune adaptation and hypoxia tolerance.</title>
        <authorList>
            <person name="Liu Z."/>
            <person name="Zheng J."/>
            <person name="Li H."/>
            <person name="Fang K."/>
            <person name="Wang S."/>
            <person name="He J."/>
            <person name="Zhou D."/>
            <person name="Weng S."/>
            <person name="Chi M."/>
            <person name="Gu Z."/>
            <person name="He J."/>
            <person name="Li F."/>
            <person name="Wang M."/>
        </authorList>
    </citation>
    <scope>NUCLEOTIDE SEQUENCE [LARGE SCALE GENOMIC DNA]</scope>
    <source>
        <strain evidence="2">ZL_2023a</strain>
    </source>
</reference>
<accession>A0AAW0XLT0</accession>
<keyword evidence="1" id="KW-0472">Membrane</keyword>
<proteinExistence type="predicted"/>
<protein>
    <submittedName>
        <fullName evidence="2">Uncharacterized protein</fullName>
    </submittedName>
</protein>
<feature type="non-terminal residue" evidence="2">
    <location>
        <position position="1"/>
    </location>
</feature>